<name>A0A382UR20_9ZZZZ</name>
<dbReference type="InterPro" id="IPR017850">
    <property type="entry name" value="Alkaline_phosphatase_core_sf"/>
</dbReference>
<accession>A0A382UR20</accession>
<sequence>MKYLVVIANGLTDRPIAEKDNKTPLQLADTPNLDQMVREGYAGSVQTIPESLHVGNEVSYLSLLGYDPEKFNIGPAYFETLAMGLNLKDGEIPLCCDFVSLQSSHNDMVMKDYTAGHLSCKESHNYLVALQDQISDCVVTFHPGLGFHNLMVMESNPFSTRLTPPNELIGEGIRQFMPGDEQFKDLIYIINQAQIILHNHPANQQRKRENLEPVNSIWLWGNGKVGTLPSFEGK</sequence>
<dbReference type="GO" id="GO:0006096">
    <property type="term" value="P:glycolytic process"/>
    <property type="evidence" value="ECO:0007669"/>
    <property type="project" value="UniProtKB-KW"/>
</dbReference>
<dbReference type="Gene3D" id="3.30.70.2130">
    <property type="entry name" value="Metalloenzyme domain"/>
    <property type="match status" value="1"/>
</dbReference>
<organism evidence="1">
    <name type="scientific">marine metagenome</name>
    <dbReference type="NCBI Taxonomy" id="408172"/>
    <lineage>
        <taxon>unclassified sequences</taxon>
        <taxon>metagenomes</taxon>
        <taxon>ecological metagenomes</taxon>
    </lineage>
</organism>
<feature type="non-terminal residue" evidence="1">
    <location>
        <position position="234"/>
    </location>
</feature>
<dbReference type="Gene3D" id="3.40.720.10">
    <property type="entry name" value="Alkaline Phosphatase, subunit A"/>
    <property type="match status" value="1"/>
</dbReference>
<dbReference type="GO" id="GO:0004619">
    <property type="term" value="F:phosphoglycerate mutase activity"/>
    <property type="evidence" value="ECO:0007669"/>
    <property type="project" value="UniProtKB-EC"/>
</dbReference>
<dbReference type="SUPFAM" id="SSF53649">
    <property type="entry name" value="Alkaline phosphatase-like"/>
    <property type="match status" value="1"/>
</dbReference>
<reference evidence="1" key="1">
    <citation type="submission" date="2018-05" db="EMBL/GenBank/DDBJ databases">
        <authorList>
            <person name="Lanie J.A."/>
            <person name="Ng W.-L."/>
            <person name="Kazmierczak K.M."/>
            <person name="Andrzejewski T.M."/>
            <person name="Davidsen T.M."/>
            <person name="Wayne K.J."/>
            <person name="Tettelin H."/>
            <person name="Glass J.I."/>
            <person name="Rusch D."/>
            <person name="Podicherti R."/>
            <person name="Tsui H.-C.T."/>
            <person name="Winkler M.E."/>
        </authorList>
    </citation>
    <scope>NUCLEOTIDE SEQUENCE</scope>
</reference>
<dbReference type="GO" id="GO:0046872">
    <property type="term" value="F:metal ion binding"/>
    <property type="evidence" value="ECO:0007669"/>
    <property type="project" value="InterPro"/>
</dbReference>
<dbReference type="EMBL" id="UINC01146150">
    <property type="protein sequence ID" value="SVD36713.1"/>
    <property type="molecule type" value="Genomic_DNA"/>
</dbReference>
<dbReference type="Pfam" id="PF10143">
    <property type="entry name" value="PhosphMutase"/>
    <property type="match status" value="1"/>
</dbReference>
<protein>
    <submittedName>
        <fullName evidence="1">Uncharacterized protein</fullName>
    </submittedName>
</protein>
<dbReference type="PANTHER" id="PTHR31209">
    <property type="entry name" value="COFACTOR-INDEPENDENT PHOSPHOGLYCERATE MUTASE"/>
    <property type="match status" value="1"/>
</dbReference>
<dbReference type="PANTHER" id="PTHR31209:SF4">
    <property type="entry name" value="2,3-BISPHOSPHOGLYCERATE-INDEPENDENT PHOSPHOGLYCERATE MUTASE"/>
    <property type="match status" value="1"/>
</dbReference>
<proteinExistence type="predicted"/>
<dbReference type="InterPro" id="IPR042253">
    <property type="entry name" value="Pglycerate_mutase_ApgM_sf"/>
</dbReference>
<evidence type="ECO:0000313" key="1">
    <source>
        <dbReference type="EMBL" id="SVD36713.1"/>
    </source>
</evidence>
<dbReference type="InterPro" id="IPR004456">
    <property type="entry name" value="Pglycerate_mutase_ApgM"/>
</dbReference>
<gene>
    <name evidence="1" type="ORF">METZ01_LOCUS389567</name>
</gene>
<dbReference type="AlphaFoldDB" id="A0A382UR20"/>